<sequence length="40" mass="4102">MSAPRPPAPPTEPIAWKQVASLALIVAGVWAPLALALLLA</sequence>
<evidence type="ECO:0000256" key="1">
    <source>
        <dbReference type="SAM" id="Phobius"/>
    </source>
</evidence>
<name>A0ABU3BRD0_9BACT</name>
<evidence type="ECO:0000313" key="2">
    <source>
        <dbReference type="EMBL" id="MDT0631842.1"/>
    </source>
</evidence>
<evidence type="ECO:0000313" key="3">
    <source>
        <dbReference type="Proteomes" id="UP001267426"/>
    </source>
</evidence>
<keyword evidence="3" id="KW-1185">Reference proteome</keyword>
<keyword evidence="1" id="KW-0472">Membrane</keyword>
<keyword evidence="1" id="KW-0812">Transmembrane</keyword>
<protein>
    <submittedName>
        <fullName evidence="2">Uncharacterized protein</fullName>
    </submittedName>
</protein>
<organism evidence="2 3">
    <name type="scientific">Rubrivirga litoralis</name>
    <dbReference type="NCBI Taxonomy" id="3075598"/>
    <lineage>
        <taxon>Bacteria</taxon>
        <taxon>Pseudomonadati</taxon>
        <taxon>Rhodothermota</taxon>
        <taxon>Rhodothermia</taxon>
        <taxon>Rhodothermales</taxon>
        <taxon>Rubricoccaceae</taxon>
        <taxon>Rubrivirga</taxon>
    </lineage>
</organism>
<comment type="caution">
    <text evidence="2">The sequence shown here is derived from an EMBL/GenBank/DDBJ whole genome shotgun (WGS) entry which is preliminary data.</text>
</comment>
<accession>A0ABU3BRD0</accession>
<gene>
    <name evidence="2" type="ORF">RM540_08810</name>
</gene>
<dbReference type="Proteomes" id="UP001267426">
    <property type="component" value="Unassembled WGS sequence"/>
</dbReference>
<keyword evidence="1" id="KW-1133">Transmembrane helix</keyword>
<proteinExistence type="predicted"/>
<reference evidence="2 3" key="1">
    <citation type="submission" date="2023-09" db="EMBL/GenBank/DDBJ databases">
        <authorList>
            <person name="Rey-Velasco X."/>
        </authorList>
    </citation>
    <scope>NUCLEOTIDE SEQUENCE [LARGE SCALE GENOMIC DNA]</scope>
    <source>
        <strain evidence="2 3">F394</strain>
    </source>
</reference>
<dbReference type="RefSeq" id="WP_311663208.1">
    <property type="nucleotide sequence ID" value="NZ_JAVRHT010000017.1"/>
</dbReference>
<dbReference type="EMBL" id="JAVRHT010000017">
    <property type="protein sequence ID" value="MDT0631842.1"/>
    <property type="molecule type" value="Genomic_DNA"/>
</dbReference>
<feature type="transmembrane region" description="Helical" evidence="1">
    <location>
        <begin position="20"/>
        <end position="39"/>
    </location>
</feature>